<feature type="compositionally biased region" description="Basic and acidic residues" evidence="1">
    <location>
        <begin position="713"/>
        <end position="748"/>
    </location>
</feature>
<gene>
    <name evidence="2" type="ORF">UTRI_05685</name>
</gene>
<feature type="compositionally biased region" description="Acidic residues" evidence="1">
    <location>
        <begin position="298"/>
        <end position="322"/>
    </location>
</feature>
<feature type="compositionally biased region" description="Polar residues" evidence="1">
    <location>
        <begin position="493"/>
        <end position="506"/>
    </location>
</feature>
<feature type="region of interest" description="Disordered" evidence="1">
    <location>
        <begin position="558"/>
        <end position="661"/>
    </location>
</feature>
<feature type="compositionally biased region" description="Polar residues" evidence="1">
    <location>
        <begin position="197"/>
        <end position="217"/>
    </location>
</feature>
<feature type="compositionally biased region" description="Polar residues" evidence="1">
    <location>
        <begin position="53"/>
        <end position="62"/>
    </location>
</feature>
<dbReference type="OrthoDB" id="2553711at2759"/>
<feature type="compositionally biased region" description="Polar residues" evidence="1">
    <location>
        <begin position="447"/>
        <end position="463"/>
    </location>
</feature>
<feature type="region of interest" description="Disordered" evidence="1">
    <location>
        <begin position="810"/>
        <end position="903"/>
    </location>
</feature>
<dbReference type="AlphaFoldDB" id="A0A5C3EL47"/>
<keyword evidence="3" id="KW-1185">Reference proteome</keyword>
<feature type="compositionally biased region" description="Polar residues" evidence="1">
    <location>
        <begin position="406"/>
        <end position="415"/>
    </location>
</feature>
<feature type="compositionally biased region" description="Polar residues" evidence="1">
    <location>
        <begin position="596"/>
        <end position="635"/>
    </location>
</feature>
<feature type="compositionally biased region" description="Basic and acidic residues" evidence="1">
    <location>
        <begin position="650"/>
        <end position="660"/>
    </location>
</feature>
<evidence type="ECO:0000313" key="2">
    <source>
        <dbReference type="EMBL" id="SPO30221.1"/>
    </source>
</evidence>
<feature type="compositionally biased region" description="Polar residues" evidence="1">
    <location>
        <begin position="993"/>
        <end position="1031"/>
    </location>
</feature>
<accession>A0A5C3EL47</accession>
<feature type="region of interest" description="Disordered" evidence="1">
    <location>
        <begin position="1"/>
        <end position="28"/>
    </location>
</feature>
<evidence type="ECO:0000313" key="3">
    <source>
        <dbReference type="Proteomes" id="UP000324022"/>
    </source>
</evidence>
<sequence>MSAQSRSPSPKRKPQQHQSQQRIGGIGALSSPKFSFRAALVQHKSKLAAKTGIASNDTSVVVQSDAKPTPPQALLNSTWQDSKITRPIRSAVTSSIPSLSGRARFNSTSSEVASTSTLPRRRNAGPSPEPNRASSSLGKRPMDEASSIIGLGDSSSISDFGPTIRSKVSSGSMSAVNKNASMASARGVSKLPGPPSARSQWSGTASVKSLPSPSTSKAPRKIARSDSVAEVHAAIPNSSTVSPVGMQIGSARTRTTSASARPIPSTQQRPKIGTLPKPKPRIAPVKTLLDERPSALLGDDDDEGSESDDEEDEEDDDEDGIEGPDVSRIRTRRNVSQASHVTTTAAQQSAASHAKMLPPSFVTGPTGSRIPSIGSTGARRPSRPHRRSSGNSVSIAAAVSGEKENISQIPSANTGSKRHSIGGAFGSQGRVRSSLPLAVTQPEKQAESIQEVSHSEQSTTQPLQVDPSTPASPTKSTTTLSSLRSRGLQSDSTKAAKQDSTLPSRSSRQDLGIKSSIISANPIHPSILALQAKTAQHQPISTPEALIKAKKRLSGALLSSSSSSSTLSAVGSMASPSERSSSLARSTSVNRFGSLKKTQSTPRSAVKQQQEAGTAMTPATSAATLPRSGSRSPIKSSLLLFPTGPSEAAEEPKQQCKKDTVSPAVVRKLALSNVKATTSSTRNRVRSSSEIDANLLASLRVVAQKANLKVHDLLDEEKQQRQKSHVEQEDRVDTLSDPSSADHRDAQQRLRRQASQELEALAGDVSVDLMALDLAAASPSSDVSMLRSPLLGNGEHLNTSPSVLASMAAKDVDRTETTPQAGEADDDASDTSCASPSVRAAALRVPRQLPSTTFRETPAQGAETPVRRSYRNVPSIPSTPFPNALASPSKNAKAYPPSVGMSARTRSRLKKALRESLGIEAHFATLNLATAANALASSNDVKVDDEKVERAAQKDGGNLRQSISAMLLTDDDAYLDELVSAVARIGLEDVLPEQSSTPVQSESELSPPVDQSTTHATSQSFHGPPSSNSDDPSALQAQLSSALSELSSLRHALLASQTNTSQLESQLSTHLAATTRTQRTQALLQADLSALKAELAGVHWHEAHTAWGRARVEALSDLEDVKVQADAMLVLVSQMGVWEGLVRGCLC</sequence>
<organism evidence="2 3">
    <name type="scientific">Ustilago trichophora</name>
    <dbReference type="NCBI Taxonomy" id="86804"/>
    <lineage>
        <taxon>Eukaryota</taxon>
        <taxon>Fungi</taxon>
        <taxon>Dikarya</taxon>
        <taxon>Basidiomycota</taxon>
        <taxon>Ustilaginomycotina</taxon>
        <taxon>Ustilaginomycetes</taxon>
        <taxon>Ustilaginales</taxon>
        <taxon>Ustilaginaceae</taxon>
        <taxon>Ustilago</taxon>
    </lineage>
</organism>
<feature type="compositionally biased region" description="Polar residues" evidence="1">
    <location>
        <begin position="166"/>
        <end position="182"/>
    </location>
</feature>
<feature type="compositionally biased region" description="Polar residues" evidence="1">
    <location>
        <begin position="105"/>
        <end position="118"/>
    </location>
</feature>
<proteinExistence type="predicted"/>
<feature type="compositionally biased region" description="Low complexity" evidence="1">
    <location>
        <begin position="146"/>
        <end position="159"/>
    </location>
</feature>
<name>A0A5C3EL47_9BASI</name>
<feature type="compositionally biased region" description="Low complexity" evidence="1">
    <location>
        <begin position="467"/>
        <end position="492"/>
    </location>
</feature>
<dbReference type="EMBL" id="OOIN01000032">
    <property type="protein sequence ID" value="SPO30221.1"/>
    <property type="molecule type" value="Genomic_DNA"/>
</dbReference>
<feature type="region of interest" description="Disordered" evidence="1">
    <location>
        <begin position="713"/>
        <end position="752"/>
    </location>
</feature>
<protein>
    <submittedName>
        <fullName evidence="2">Uncharacterized protein</fullName>
    </submittedName>
</protein>
<reference evidence="2 3" key="1">
    <citation type="submission" date="2018-03" db="EMBL/GenBank/DDBJ databases">
        <authorList>
            <person name="Guldener U."/>
        </authorList>
    </citation>
    <scope>NUCLEOTIDE SEQUENCE [LARGE SCALE GENOMIC DNA]</scope>
    <source>
        <strain evidence="2 3">NBRC100155</strain>
    </source>
</reference>
<dbReference type="Proteomes" id="UP000324022">
    <property type="component" value="Unassembled WGS sequence"/>
</dbReference>
<evidence type="ECO:0000256" key="1">
    <source>
        <dbReference type="SAM" id="MobiDB-lite"/>
    </source>
</evidence>
<feature type="compositionally biased region" description="Low complexity" evidence="1">
    <location>
        <begin position="335"/>
        <end position="354"/>
    </location>
</feature>
<feature type="compositionally biased region" description="Low complexity" evidence="1">
    <location>
        <begin position="558"/>
        <end position="588"/>
    </location>
</feature>
<feature type="region of interest" description="Disordered" evidence="1">
    <location>
        <begin position="48"/>
        <end position="509"/>
    </location>
</feature>
<feature type="compositionally biased region" description="Low complexity" evidence="1">
    <location>
        <begin position="250"/>
        <end position="261"/>
    </location>
</feature>
<feature type="region of interest" description="Disordered" evidence="1">
    <location>
        <begin position="992"/>
        <end position="1034"/>
    </location>
</feature>